<dbReference type="EMBL" id="ABEU02000002">
    <property type="protein sequence ID" value="PNR60932.1"/>
    <property type="molecule type" value="Genomic_DNA"/>
</dbReference>
<evidence type="ECO:0000313" key="1">
    <source>
        <dbReference type="EMBL" id="PNR60932.1"/>
    </source>
</evidence>
<dbReference type="Proteomes" id="UP000006727">
    <property type="component" value="Chromosome 2"/>
</dbReference>
<proteinExistence type="predicted"/>
<sequence>MAPRDSLPPAHGFRMSRKLINYSFLPCFAPKLASHSSPGPVSFSLEQFGNGSSFRRWLMGYSV</sequence>
<protein>
    <submittedName>
        <fullName evidence="1 2">Uncharacterized protein</fullName>
    </submittedName>
</protein>
<dbReference type="EnsemblPlants" id="Pp3c2_36870V3.1">
    <property type="protein sequence ID" value="PAC:32936432.CDS.1"/>
    <property type="gene ID" value="Pp3c2_36870"/>
</dbReference>
<reference evidence="1 3" key="1">
    <citation type="journal article" date="2008" name="Science">
        <title>The Physcomitrella genome reveals evolutionary insights into the conquest of land by plants.</title>
        <authorList>
            <person name="Rensing S."/>
            <person name="Lang D."/>
            <person name="Zimmer A."/>
            <person name="Terry A."/>
            <person name="Salamov A."/>
            <person name="Shapiro H."/>
            <person name="Nishiyama T."/>
            <person name="Perroud P.-F."/>
            <person name="Lindquist E."/>
            <person name="Kamisugi Y."/>
            <person name="Tanahashi T."/>
            <person name="Sakakibara K."/>
            <person name="Fujita T."/>
            <person name="Oishi K."/>
            <person name="Shin-I T."/>
            <person name="Kuroki Y."/>
            <person name="Toyoda A."/>
            <person name="Suzuki Y."/>
            <person name="Hashimoto A."/>
            <person name="Yamaguchi K."/>
            <person name="Sugano A."/>
            <person name="Kohara Y."/>
            <person name="Fujiyama A."/>
            <person name="Anterola A."/>
            <person name="Aoki S."/>
            <person name="Ashton N."/>
            <person name="Barbazuk W.B."/>
            <person name="Barker E."/>
            <person name="Bennetzen J."/>
            <person name="Bezanilla M."/>
            <person name="Blankenship R."/>
            <person name="Cho S.H."/>
            <person name="Dutcher S."/>
            <person name="Estelle M."/>
            <person name="Fawcett J.A."/>
            <person name="Gundlach H."/>
            <person name="Hanada K."/>
            <person name="Heyl A."/>
            <person name="Hicks K.A."/>
            <person name="Hugh J."/>
            <person name="Lohr M."/>
            <person name="Mayer K."/>
            <person name="Melkozernov A."/>
            <person name="Murata T."/>
            <person name="Nelson D."/>
            <person name="Pils B."/>
            <person name="Prigge M."/>
            <person name="Reiss B."/>
            <person name="Renner T."/>
            <person name="Rombauts S."/>
            <person name="Rushton P."/>
            <person name="Sanderfoot A."/>
            <person name="Schween G."/>
            <person name="Shiu S.-H."/>
            <person name="Stueber K."/>
            <person name="Theodoulou F.L."/>
            <person name="Tu H."/>
            <person name="Van de Peer Y."/>
            <person name="Verrier P.J."/>
            <person name="Waters E."/>
            <person name="Wood A."/>
            <person name="Yang L."/>
            <person name="Cove D."/>
            <person name="Cuming A."/>
            <person name="Hasebe M."/>
            <person name="Lucas S."/>
            <person name="Mishler D.B."/>
            <person name="Reski R."/>
            <person name="Grigoriev I."/>
            <person name="Quatrano R.S."/>
            <person name="Boore J.L."/>
        </authorList>
    </citation>
    <scope>NUCLEOTIDE SEQUENCE [LARGE SCALE GENOMIC DNA]</scope>
    <source>
        <strain evidence="2 3">cv. Gransden 2004</strain>
    </source>
</reference>
<reference evidence="2" key="3">
    <citation type="submission" date="2020-12" db="UniProtKB">
        <authorList>
            <consortium name="EnsemblPlants"/>
        </authorList>
    </citation>
    <scope>IDENTIFICATION</scope>
</reference>
<keyword evidence="3" id="KW-1185">Reference proteome</keyword>
<dbReference type="AlphaFoldDB" id="A0A2K1L4H9"/>
<dbReference type="Gramene" id="Pp3c2_36870V3.1">
    <property type="protein sequence ID" value="PAC:32936432.CDS.1"/>
    <property type="gene ID" value="Pp3c2_36870"/>
</dbReference>
<accession>A0A2K1L4H9</accession>
<evidence type="ECO:0000313" key="2">
    <source>
        <dbReference type="EnsemblPlants" id="PAC:32936432.CDS.1"/>
    </source>
</evidence>
<gene>
    <name evidence="1" type="ORF">PHYPA_003725</name>
</gene>
<dbReference type="InParanoid" id="A0A2K1L4H9"/>
<reference evidence="1 3" key="2">
    <citation type="journal article" date="2018" name="Plant J.">
        <title>The Physcomitrella patens chromosome-scale assembly reveals moss genome structure and evolution.</title>
        <authorList>
            <person name="Lang D."/>
            <person name="Ullrich K.K."/>
            <person name="Murat F."/>
            <person name="Fuchs J."/>
            <person name="Jenkins J."/>
            <person name="Haas F.B."/>
            <person name="Piednoel M."/>
            <person name="Gundlach H."/>
            <person name="Van Bel M."/>
            <person name="Meyberg R."/>
            <person name="Vives C."/>
            <person name="Morata J."/>
            <person name="Symeonidi A."/>
            <person name="Hiss M."/>
            <person name="Muchero W."/>
            <person name="Kamisugi Y."/>
            <person name="Saleh O."/>
            <person name="Blanc G."/>
            <person name="Decker E.L."/>
            <person name="van Gessel N."/>
            <person name="Grimwood J."/>
            <person name="Hayes R.D."/>
            <person name="Graham S.W."/>
            <person name="Gunter L.E."/>
            <person name="McDaniel S.F."/>
            <person name="Hoernstein S.N.W."/>
            <person name="Larsson A."/>
            <person name="Li F.W."/>
            <person name="Perroud P.F."/>
            <person name="Phillips J."/>
            <person name="Ranjan P."/>
            <person name="Rokshar D.S."/>
            <person name="Rothfels C.J."/>
            <person name="Schneider L."/>
            <person name="Shu S."/>
            <person name="Stevenson D.W."/>
            <person name="Thummler F."/>
            <person name="Tillich M."/>
            <person name="Villarreal Aguilar J.C."/>
            <person name="Widiez T."/>
            <person name="Wong G.K."/>
            <person name="Wymore A."/>
            <person name="Zhang Y."/>
            <person name="Zimmer A.D."/>
            <person name="Quatrano R.S."/>
            <person name="Mayer K.F.X."/>
            <person name="Goodstein D."/>
            <person name="Casacuberta J.M."/>
            <person name="Vandepoele K."/>
            <person name="Reski R."/>
            <person name="Cuming A.C."/>
            <person name="Tuskan G.A."/>
            <person name="Maumus F."/>
            <person name="Salse J."/>
            <person name="Schmutz J."/>
            <person name="Rensing S.A."/>
        </authorList>
    </citation>
    <scope>NUCLEOTIDE SEQUENCE [LARGE SCALE GENOMIC DNA]</scope>
    <source>
        <strain evidence="2 3">cv. Gransden 2004</strain>
    </source>
</reference>
<name>A0A2K1L4H9_PHYPA</name>
<dbReference type="PaxDb" id="3218-PP1S1_62V6.1"/>
<evidence type="ECO:0000313" key="3">
    <source>
        <dbReference type="Proteomes" id="UP000006727"/>
    </source>
</evidence>
<organism evidence="1">
    <name type="scientific">Physcomitrium patens</name>
    <name type="common">Spreading-leaved earth moss</name>
    <name type="synonym">Physcomitrella patens</name>
    <dbReference type="NCBI Taxonomy" id="3218"/>
    <lineage>
        <taxon>Eukaryota</taxon>
        <taxon>Viridiplantae</taxon>
        <taxon>Streptophyta</taxon>
        <taxon>Embryophyta</taxon>
        <taxon>Bryophyta</taxon>
        <taxon>Bryophytina</taxon>
        <taxon>Bryopsida</taxon>
        <taxon>Funariidae</taxon>
        <taxon>Funariales</taxon>
        <taxon>Funariaceae</taxon>
        <taxon>Physcomitrium</taxon>
    </lineage>
</organism>